<sequence>MHQGRQVDRDDGVHALVVQRGLQRGPELLRRRGGADVDRSLVGQGQPLLQDGVGHQHADRRRVADDRHPAAGRQRLVGQQGAHVEQLGQRLHADHPGRGEQRGDRLLGHRDAGAGQPGGHAHVPAALHRDDGLGAADPAGQPGELARVAEALQVQQHDLGGRVGRPVLQHVVAADVGPVAGRDEARQADAAVAGPLEQHDAERAGLGEEPHPAAAGHPGRQAGVEPDRGVGVDQPQAVGADHPHARRAGGGDQRPLGRPPLGAGLAEPAGDDDQALDPLAPAGLDHPGHLGGRDGEDGQVDVVRDVLDRGVRRHPGDVPDGGVDRVDGAGEALVEQVPEHRVADLAAVVAGAHDGDRARGEQPADRPGLAALLALVGHRQRLLGGRDREGEVDDAVLVGAPRLVAGVQEHPDHAGVLAEHLGDEPGDAPLAGGGGQVLQQHRAQPASLVGVLDEEGDLGVVGARVAVVAADADELLAQQDDEGHPVVVVDVGEPVEVLVAEPLHRPEEPVVAGLVGAALHQPDDAVGVLRGDRAQVHRAAVGGHHVGLPPGRRHRVRRHRRVVGRGASHGGRPGPGRTAGRRRCGCG</sequence>
<feature type="compositionally biased region" description="Basic and acidic residues" evidence="1">
    <location>
        <begin position="91"/>
        <end position="112"/>
    </location>
</feature>
<reference evidence="2" key="1">
    <citation type="submission" date="2020-05" db="EMBL/GenBank/DDBJ databases">
        <authorList>
            <person name="Chiriac C."/>
            <person name="Salcher M."/>
            <person name="Ghai R."/>
            <person name="Kavagutti S V."/>
        </authorList>
    </citation>
    <scope>NUCLEOTIDE SEQUENCE</scope>
</reference>
<feature type="region of interest" description="Disordered" evidence="1">
    <location>
        <begin position="563"/>
        <end position="587"/>
    </location>
</feature>
<name>A0A6J7GT76_9ZZZZ</name>
<protein>
    <submittedName>
        <fullName evidence="2">Unannotated protein</fullName>
    </submittedName>
</protein>
<feature type="compositionally biased region" description="Basic and acidic residues" evidence="1">
    <location>
        <begin position="27"/>
        <end position="39"/>
    </location>
</feature>
<dbReference type="EMBL" id="CAFBMQ010000080">
    <property type="protein sequence ID" value="CAB4907925.1"/>
    <property type="molecule type" value="Genomic_DNA"/>
</dbReference>
<gene>
    <name evidence="2" type="ORF">UFOPK3609_00664</name>
</gene>
<feature type="region of interest" description="Disordered" evidence="1">
    <location>
        <begin position="91"/>
        <end position="120"/>
    </location>
</feature>
<feature type="compositionally biased region" description="Basic and acidic residues" evidence="1">
    <location>
        <begin position="54"/>
        <end position="67"/>
    </location>
</feature>
<proteinExistence type="predicted"/>
<dbReference type="AlphaFoldDB" id="A0A6J7GT76"/>
<feature type="region of interest" description="Disordered" evidence="1">
    <location>
        <begin position="23"/>
        <end position="67"/>
    </location>
</feature>
<feature type="compositionally biased region" description="Basic and acidic residues" evidence="1">
    <location>
        <begin position="286"/>
        <end position="298"/>
    </location>
</feature>
<organism evidence="2">
    <name type="scientific">freshwater metagenome</name>
    <dbReference type="NCBI Taxonomy" id="449393"/>
    <lineage>
        <taxon>unclassified sequences</taxon>
        <taxon>metagenomes</taxon>
        <taxon>ecological metagenomes</taxon>
    </lineage>
</organism>
<accession>A0A6J7GT76</accession>
<feature type="region of interest" description="Disordered" evidence="1">
    <location>
        <begin position="207"/>
        <end position="298"/>
    </location>
</feature>
<evidence type="ECO:0000313" key="2">
    <source>
        <dbReference type="EMBL" id="CAB4907925.1"/>
    </source>
</evidence>
<feature type="compositionally biased region" description="Low complexity" evidence="1">
    <location>
        <begin position="276"/>
        <end position="285"/>
    </location>
</feature>
<evidence type="ECO:0000256" key="1">
    <source>
        <dbReference type="SAM" id="MobiDB-lite"/>
    </source>
</evidence>